<feature type="compositionally biased region" description="Basic and acidic residues" evidence="2">
    <location>
        <begin position="239"/>
        <end position="263"/>
    </location>
</feature>
<dbReference type="AlphaFoldDB" id="A0ABD3WYF5"/>
<feature type="compositionally biased region" description="Basic and acidic residues" evidence="2">
    <location>
        <begin position="386"/>
        <end position="423"/>
    </location>
</feature>
<feature type="region of interest" description="Disordered" evidence="2">
    <location>
        <begin position="214"/>
        <end position="534"/>
    </location>
</feature>
<dbReference type="PANTHER" id="PTHR12072">
    <property type="entry name" value="CWF19, CELL CYCLE CONTROL PROTEIN"/>
    <property type="match status" value="1"/>
</dbReference>
<dbReference type="InterPro" id="IPR040194">
    <property type="entry name" value="Cwf19-like"/>
</dbReference>
<sequence length="937" mass="108521">MASFIAFESSRVKQNQKEELRQARKRNLEKAENEFHKDHYKKEQARLRGEDTWILPSVDDRIKQEQEELKKAKSKKHKKEKKRKHKKVKRSKSPESDEEISWVEKGQENAQIKDIKIAIKGPRLERESWMEAPMDCIPTITRQEIKERQNKGEKEKQERNILDQPGMHSRELNPYWKEGGTGLPQANKEQIRSVDSKLPRPGDGGISWLKKAYQRCEEKAKEEGRSLEDVAAERWGSLRKLEQMIKESEKGPRGYGDDSRGERSSTNQPAWKKNRFMKPGDADDMDNSKKGRYDERKNIDRSHEGKNRHRRSRSGSLERRSSNRSDSHSRSGSESRPESSRRYQSKRHSSSGSSDSSALRSKSRSPRRNKSRHSRSRSRSRSNSRRSGERQRSISRSSDRLAKQDDKDRDKGRSVIKDIKTERNSLQGRFRRPCDIDSDYVNATEQQSTSARSAEKAPAWKKKESIKTIEDKRLEGKSENIGQSVRKRKSPSSSGSESSSDSSGNEQSESDSEGSVQDQRSPTPEPEVKILSEKEMNELGAKIVKAELMGDDELAQKLKTQIEAARQAKTEYEKTGKSQGRGVEENVVVLTRMDRNGMTRPVSERQHPMEPKKGRRKNRKVETHGNAGERKMYFDDDDRYDLKELVRREKMGTAEDQNLMFARLAGRHMDKADEDFQVDDIFVQRASKQLSESKIEERDRSMAIFEHKKMKGAMDNCHFCFEHVAKHLIVSIGVKVYLCLPNCHSLTEGHCLIVPMQHVSAGTAVDEEVWNEIQTFRKYLTRMFSEHNQDVVFMETSMNLKRFPHMHIECVPMDREVGDLAPIYFKKAIQDAGPEWAHNKKLVDISQKDIRRSVPKGFPYFAVDFGLQGGFAHVIEDEHKFPSYFGREIIGGMIDAEPQLWRKPRKDNFEDQRKKVLQFAEMWKPHDWTQSLKKDTS</sequence>
<feature type="compositionally biased region" description="Low complexity" evidence="2">
    <location>
        <begin position="350"/>
        <end position="360"/>
    </location>
</feature>
<gene>
    <name evidence="5" type="ORF">ACJMK2_031326</name>
</gene>
<feature type="compositionally biased region" description="Basic and acidic residues" evidence="2">
    <location>
        <begin position="598"/>
        <end position="612"/>
    </location>
</feature>
<evidence type="ECO:0000313" key="5">
    <source>
        <dbReference type="EMBL" id="KAL3879004.1"/>
    </source>
</evidence>
<dbReference type="InterPro" id="IPR036265">
    <property type="entry name" value="HIT-like_sf"/>
</dbReference>
<feature type="compositionally biased region" description="Basic residues" evidence="2">
    <location>
        <begin position="361"/>
        <end position="384"/>
    </location>
</feature>
<reference evidence="5 6" key="1">
    <citation type="submission" date="2024-11" db="EMBL/GenBank/DDBJ databases">
        <title>Chromosome-level genome assembly of the freshwater bivalve Anodonta woodiana.</title>
        <authorList>
            <person name="Chen X."/>
        </authorList>
    </citation>
    <scope>NUCLEOTIDE SEQUENCE [LARGE SCALE GENOMIC DNA]</scope>
    <source>
        <strain evidence="5">MN2024</strain>
        <tissue evidence="5">Gills</tissue>
    </source>
</reference>
<dbReference type="InterPro" id="IPR006768">
    <property type="entry name" value="Cwf19-like_C_dom-1"/>
</dbReference>
<feature type="domain" description="Cwf19-like protein C-terminal" evidence="3">
    <location>
        <begin position="835"/>
        <end position="929"/>
    </location>
</feature>
<name>A0ABD3WYF5_SINWO</name>
<dbReference type="Proteomes" id="UP001634394">
    <property type="component" value="Unassembled WGS sequence"/>
</dbReference>
<evidence type="ECO:0000259" key="3">
    <source>
        <dbReference type="Pfam" id="PF04676"/>
    </source>
</evidence>
<feature type="compositionally biased region" description="Basic and acidic residues" evidence="2">
    <location>
        <begin position="316"/>
        <end position="341"/>
    </location>
</feature>
<dbReference type="PANTHER" id="PTHR12072:SF5">
    <property type="entry name" value="CWF19-LIKE PROTEIN 2"/>
    <property type="match status" value="1"/>
</dbReference>
<feature type="region of interest" description="Disordered" evidence="2">
    <location>
        <begin position="66"/>
        <end position="107"/>
    </location>
</feature>
<feature type="compositionally biased region" description="Basic and acidic residues" evidence="2">
    <location>
        <begin position="15"/>
        <end position="43"/>
    </location>
</feature>
<comment type="similarity">
    <text evidence="1">Belongs to the CWF19 family.</text>
</comment>
<feature type="compositionally biased region" description="Low complexity" evidence="2">
    <location>
        <begin position="491"/>
        <end position="507"/>
    </location>
</feature>
<dbReference type="Pfam" id="PF04677">
    <property type="entry name" value="CwfJ_C_1"/>
    <property type="match status" value="1"/>
</dbReference>
<feature type="region of interest" description="Disordered" evidence="2">
    <location>
        <begin position="598"/>
        <end position="627"/>
    </location>
</feature>
<evidence type="ECO:0000256" key="1">
    <source>
        <dbReference type="ARBA" id="ARBA00006795"/>
    </source>
</evidence>
<dbReference type="Pfam" id="PF04676">
    <property type="entry name" value="CwfJ_C_2"/>
    <property type="match status" value="1"/>
</dbReference>
<proteinExistence type="inferred from homology"/>
<evidence type="ECO:0000313" key="6">
    <source>
        <dbReference type="Proteomes" id="UP001634394"/>
    </source>
</evidence>
<accession>A0ABD3WYF5</accession>
<feature type="compositionally biased region" description="Basic residues" evidence="2">
    <location>
        <begin position="72"/>
        <end position="91"/>
    </location>
</feature>
<feature type="region of interest" description="Disordered" evidence="2">
    <location>
        <begin position="146"/>
        <end position="186"/>
    </location>
</feature>
<protein>
    <recommendedName>
        <fullName evidence="7">CWF19-like protein 2</fullName>
    </recommendedName>
</protein>
<feature type="compositionally biased region" description="Basic and acidic residues" evidence="2">
    <location>
        <begin position="146"/>
        <end position="161"/>
    </location>
</feature>
<feature type="region of interest" description="Disordered" evidence="2">
    <location>
        <begin position="1"/>
        <end position="43"/>
    </location>
</feature>
<feature type="domain" description="Cwf19-like C-terminal" evidence="4">
    <location>
        <begin position="706"/>
        <end position="826"/>
    </location>
</feature>
<comment type="caution">
    <text evidence="5">The sequence shown here is derived from an EMBL/GenBank/DDBJ whole genome shotgun (WGS) entry which is preliminary data.</text>
</comment>
<feature type="compositionally biased region" description="Basic and acidic residues" evidence="2">
    <location>
        <begin position="461"/>
        <end position="478"/>
    </location>
</feature>
<feature type="compositionally biased region" description="Polar residues" evidence="2">
    <location>
        <begin position="441"/>
        <end position="452"/>
    </location>
</feature>
<dbReference type="EMBL" id="JBJQND010000004">
    <property type="protein sequence ID" value="KAL3879004.1"/>
    <property type="molecule type" value="Genomic_DNA"/>
</dbReference>
<dbReference type="InterPro" id="IPR006767">
    <property type="entry name" value="Cwf19-like_C_dom-2"/>
</dbReference>
<feature type="compositionally biased region" description="Basic and acidic residues" evidence="2">
    <location>
        <begin position="214"/>
        <end position="232"/>
    </location>
</feature>
<evidence type="ECO:0000259" key="4">
    <source>
        <dbReference type="Pfam" id="PF04677"/>
    </source>
</evidence>
<evidence type="ECO:0000256" key="2">
    <source>
        <dbReference type="SAM" id="MobiDB-lite"/>
    </source>
</evidence>
<dbReference type="Gene3D" id="3.30.428.10">
    <property type="entry name" value="HIT-like"/>
    <property type="match status" value="1"/>
</dbReference>
<keyword evidence="6" id="KW-1185">Reference proteome</keyword>
<dbReference type="SUPFAM" id="SSF54197">
    <property type="entry name" value="HIT-like"/>
    <property type="match status" value="1"/>
</dbReference>
<feature type="compositionally biased region" description="Basic and acidic residues" evidence="2">
    <location>
        <begin position="278"/>
        <end position="305"/>
    </location>
</feature>
<organism evidence="5 6">
    <name type="scientific">Sinanodonta woodiana</name>
    <name type="common">Chinese pond mussel</name>
    <name type="synonym">Anodonta woodiana</name>
    <dbReference type="NCBI Taxonomy" id="1069815"/>
    <lineage>
        <taxon>Eukaryota</taxon>
        <taxon>Metazoa</taxon>
        <taxon>Spiralia</taxon>
        <taxon>Lophotrochozoa</taxon>
        <taxon>Mollusca</taxon>
        <taxon>Bivalvia</taxon>
        <taxon>Autobranchia</taxon>
        <taxon>Heteroconchia</taxon>
        <taxon>Palaeoheterodonta</taxon>
        <taxon>Unionida</taxon>
        <taxon>Unionoidea</taxon>
        <taxon>Unionidae</taxon>
        <taxon>Unioninae</taxon>
        <taxon>Sinanodonta</taxon>
    </lineage>
</organism>
<evidence type="ECO:0008006" key="7">
    <source>
        <dbReference type="Google" id="ProtNLM"/>
    </source>
</evidence>